<dbReference type="PANTHER" id="PTHR43235">
    <property type="entry name" value="GLUTAMINE AMIDOTRANSFERASE PB2B2.05-RELATED"/>
    <property type="match status" value="1"/>
</dbReference>
<dbReference type="InterPro" id="IPR011697">
    <property type="entry name" value="Peptidase_C26"/>
</dbReference>
<reference evidence="1 2" key="1">
    <citation type="submission" date="2024-02" db="EMBL/GenBank/DDBJ databases">
        <title>Deinococcus xinjiangensis NBRC 107630.</title>
        <authorList>
            <person name="Ichikawa N."/>
            <person name="Katano-Makiyama Y."/>
            <person name="Hidaka K."/>
        </authorList>
    </citation>
    <scope>NUCLEOTIDE SEQUENCE [LARGE SCALE GENOMIC DNA]</scope>
    <source>
        <strain evidence="1 2">NBRC 107630</strain>
    </source>
</reference>
<dbReference type="Pfam" id="PF07722">
    <property type="entry name" value="Peptidase_C26"/>
    <property type="match status" value="1"/>
</dbReference>
<evidence type="ECO:0000313" key="1">
    <source>
        <dbReference type="EMBL" id="GAA5501881.1"/>
    </source>
</evidence>
<comment type="caution">
    <text evidence="1">The sequence shown here is derived from an EMBL/GenBank/DDBJ whole genome shotgun (WGS) entry which is preliminary data.</text>
</comment>
<organism evidence="1 2">
    <name type="scientific">Deinococcus xinjiangensis</name>
    <dbReference type="NCBI Taxonomy" id="457454"/>
    <lineage>
        <taxon>Bacteria</taxon>
        <taxon>Thermotogati</taxon>
        <taxon>Deinococcota</taxon>
        <taxon>Deinococci</taxon>
        <taxon>Deinococcales</taxon>
        <taxon>Deinococcaceae</taxon>
        <taxon>Deinococcus</taxon>
    </lineage>
</organism>
<accession>A0ABP9VAY7</accession>
<dbReference type="CDD" id="cd01745">
    <property type="entry name" value="GATase1_2"/>
    <property type="match status" value="1"/>
</dbReference>
<proteinExistence type="predicted"/>
<sequence>MPRPLIGLSTSQPTEAAALGRLFNGTSRRYAEALQEVGALPLLLPTLPELAEIYAQQVDAVLLTGGVDVHPRHFGEEPTRGLGVVDEERDAFESSLYHAARKLGKPVFGICRGIQIINVLEGGTLHQHLAPDDEFWVDHAQQGQPPALGHSVSFAQGSLLERTHGAQAWVNSYHHQALKRLAPTLQATATAPDGLVEGVEGEGLLAVQWHPELLFRAHPHALGTFQAFMKLLG</sequence>
<name>A0ABP9VAY7_9DEIO</name>
<dbReference type="EMBL" id="BAABRN010000015">
    <property type="protein sequence ID" value="GAA5501881.1"/>
    <property type="molecule type" value="Genomic_DNA"/>
</dbReference>
<evidence type="ECO:0008006" key="3">
    <source>
        <dbReference type="Google" id="ProtNLM"/>
    </source>
</evidence>
<dbReference type="SUPFAM" id="SSF52317">
    <property type="entry name" value="Class I glutamine amidotransferase-like"/>
    <property type="match status" value="1"/>
</dbReference>
<protein>
    <recommendedName>
        <fullName evidence="3">Peptidase C26</fullName>
    </recommendedName>
</protein>
<dbReference type="InterPro" id="IPR029062">
    <property type="entry name" value="Class_I_gatase-like"/>
</dbReference>
<dbReference type="PANTHER" id="PTHR43235:SF1">
    <property type="entry name" value="GLUTAMINE AMIDOTRANSFERASE PB2B2.05-RELATED"/>
    <property type="match status" value="1"/>
</dbReference>
<gene>
    <name evidence="1" type="ORF">Dxin01_01620</name>
</gene>
<evidence type="ECO:0000313" key="2">
    <source>
        <dbReference type="Proteomes" id="UP001458946"/>
    </source>
</evidence>
<dbReference type="InterPro" id="IPR044668">
    <property type="entry name" value="PuuD-like"/>
</dbReference>
<dbReference type="Proteomes" id="UP001458946">
    <property type="component" value="Unassembled WGS sequence"/>
</dbReference>
<dbReference type="PROSITE" id="PS51273">
    <property type="entry name" value="GATASE_TYPE_1"/>
    <property type="match status" value="1"/>
</dbReference>
<dbReference type="RefSeq" id="WP_353541854.1">
    <property type="nucleotide sequence ID" value="NZ_BAABRN010000015.1"/>
</dbReference>
<keyword evidence="2" id="KW-1185">Reference proteome</keyword>
<dbReference type="Gene3D" id="3.40.50.880">
    <property type="match status" value="1"/>
</dbReference>